<gene>
    <name evidence="1" type="ORF">HPB50_000505</name>
</gene>
<reference evidence="1" key="1">
    <citation type="submission" date="2020-05" db="EMBL/GenBank/DDBJ databases">
        <title>Large-scale comparative analyses of tick genomes elucidate their genetic diversity and vector capacities.</title>
        <authorList>
            <person name="Jia N."/>
            <person name="Wang J."/>
            <person name="Shi W."/>
            <person name="Du L."/>
            <person name="Sun Y."/>
            <person name="Zhan W."/>
            <person name="Jiang J."/>
            <person name="Wang Q."/>
            <person name="Zhang B."/>
            <person name="Ji P."/>
            <person name="Sakyi L.B."/>
            <person name="Cui X."/>
            <person name="Yuan T."/>
            <person name="Jiang B."/>
            <person name="Yang W."/>
            <person name="Lam T.T.-Y."/>
            <person name="Chang Q."/>
            <person name="Ding S."/>
            <person name="Wang X."/>
            <person name="Zhu J."/>
            <person name="Ruan X."/>
            <person name="Zhao L."/>
            <person name="Wei J."/>
            <person name="Que T."/>
            <person name="Du C."/>
            <person name="Cheng J."/>
            <person name="Dai P."/>
            <person name="Han X."/>
            <person name="Huang E."/>
            <person name="Gao Y."/>
            <person name="Liu J."/>
            <person name="Shao H."/>
            <person name="Ye R."/>
            <person name="Li L."/>
            <person name="Wei W."/>
            <person name="Wang X."/>
            <person name="Wang C."/>
            <person name="Yang T."/>
            <person name="Huo Q."/>
            <person name="Li W."/>
            <person name="Guo W."/>
            <person name="Chen H."/>
            <person name="Zhou L."/>
            <person name="Ni X."/>
            <person name="Tian J."/>
            <person name="Zhou Y."/>
            <person name="Sheng Y."/>
            <person name="Liu T."/>
            <person name="Pan Y."/>
            <person name="Xia L."/>
            <person name="Li J."/>
            <person name="Zhao F."/>
            <person name="Cao W."/>
        </authorList>
    </citation>
    <scope>NUCLEOTIDE SEQUENCE</scope>
    <source>
        <strain evidence="1">Hyas-2018</strain>
    </source>
</reference>
<protein>
    <submittedName>
        <fullName evidence="1">Uncharacterized protein</fullName>
    </submittedName>
</protein>
<organism evidence="1 2">
    <name type="scientific">Hyalomma asiaticum</name>
    <name type="common">Tick</name>
    <dbReference type="NCBI Taxonomy" id="266040"/>
    <lineage>
        <taxon>Eukaryota</taxon>
        <taxon>Metazoa</taxon>
        <taxon>Ecdysozoa</taxon>
        <taxon>Arthropoda</taxon>
        <taxon>Chelicerata</taxon>
        <taxon>Arachnida</taxon>
        <taxon>Acari</taxon>
        <taxon>Parasitiformes</taxon>
        <taxon>Ixodida</taxon>
        <taxon>Ixodoidea</taxon>
        <taxon>Ixodidae</taxon>
        <taxon>Hyalomminae</taxon>
        <taxon>Hyalomma</taxon>
    </lineage>
</organism>
<comment type="caution">
    <text evidence="1">The sequence shown here is derived from an EMBL/GenBank/DDBJ whole genome shotgun (WGS) entry which is preliminary data.</text>
</comment>
<dbReference type="EMBL" id="CM023488">
    <property type="protein sequence ID" value="KAH6923378.1"/>
    <property type="molecule type" value="Genomic_DNA"/>
</dbReference>
<keyword evidence="2" id="KW-1185">Reference proteome</keyword>
<dbReference type="Proteomes" id="UP000821845">
    <property type="component" value="Chromosome 8"/>
</dbReference>
<sequence length="528" mass="57643">MIATNINVIDGLINGAVGSWNCQGVRTRSAAEEDEDAFFRNSCGWSSMCPQQGSSLVSVLVRRINTCTVMHGSCPSPCSGLLTLLESSILNEQDAEGEEEEMTDTAYDAVQRLHSRRLVRSSKARSSLSIQKGENFALCVCGLGSAAAVIVTAVSLGVYFSSRGGQGQETSELWEFYPPEEAQELARYVNTSLNPCKDFFAYVCSSAINDAHSTRGDVDAELVRMAITGATPTGVEKGRVGRLLTAFYGTCVKTVPHRETFLAGMATALARSTWGRLGVPDTRNAFVYVVTVSVKYDLPSTVRVALERLRSVMLLKIGAVCGAERHTDLFEAALSASREALRAHDKATPSPRDAEDVKDLRLKSCERFAGVIREHATYTLANESDAFDREVWNVGDLHAALRAIGRPSRSVKRVVVEGVREIRILHDVFASDEVAVDVKAAYLVWESLARAAEKFYPRDVSSALGVFDKCVEGLFHVPHIWDAFAAEVIASTCERSRSPSDVPGRQGRRIIGLSEKLALRTRRLRSAP</sequence>
<name>A0ACB7RLM3_HYAAI</name>
<evidence type="ECO:0000313" key="2">
    <source>
        <dbReference type="Proteomes" id="UP000821845"/>
    </source>
</evidence>
<proteinExistence type="predicted"/>
<accession>A0ACB7RLM3</accession>
<evidence type="ECO:0000313" key="1">
    <source>
        <dbReference type="EMBL" id="KAH6923378.1"/>
    </source>
</evidence>